<comment type="caution">
    <text evidence="6">The sequence shown here is derived from an EMBL/GenBank/DDBJ whole genome shotgun (WGS) entry which is preliminary data.</text>
</comment>
<dbReference type="InterPro" id="IPR010998">
    <property type="entry name" value="Integrase_recombinase_N"/>
</dbReference>
<evidence type="ECO:0000256" key="2">
    <source>
        <dbReference type="ARBA" id="ARBA00023172"/>
    </source>
</evidence>
<dbReference type="CDD" id="cd00799">
    <property type="entry name" value="INT_Cre_C"/>
    <property type="match status" value="1"/>
</dbReference>
<dbReference type="InterPro" id="IPR002104">
    <property type="entry name" value="Integrase_catalytic"/>
</dbReference>
<evidence type="ECO:0000313" key="7">
    <source>
        <dbReference type="Proteomes" id="UP000197174"/>
    </source>
</evidence>
<feature type="domain" description="Core-binding (CB)" evidence="5">
    <location>
        <begin position="14"/>
        <end position="119"/>
    </location>
</feature>
<dbReference type="PANTHER" id="PTHR34605:SF4">
    <property type="entry name" value="DNA ADENINE METHYLTRANSFERASE"/>
    <property type="match status" value="1"/>
</dbReference>
<evidence type="ECO:0008006" key="8">
    <source>
        <dbReference type="Google" id="ProtNLM"/>
    </source>
</evidence>
<dbReference type="PROSITE" id="PS51898">
    <property type="entry name" value="TYR_RECOMBINASE"/>
    <property type="match status" value="1"/>
</dbReference>
<name>A0A246RJ10_9ACTN</name>
<evidence type="ECO:0000259" key="5">
    <source>
        <dbReference type="PROSITE" id="PS51900"/>
    </source>
</evidence>
<feature type="domain" description="Tyr recombinase" evidence="4">
    <location>
        <begin position="147"/>
        <end position="361"/>
    </location>
</feature>
<gene>
    <name evidence="6" type="ORF">B5D80_19705</name>
</gene>
<evidence type="ECO:0000256" key="3">
    <source>
        <dbReference type="PROSITE-ProRule" id="PRU01248"/>
    </source>
</evidence>
<sequence length="361" mass="38584">MSDPDGLPDPRKFVLSASALDRLRRAKADSTLRAYRGDLRRFLVWAGAQKMITTDLTPTDRGPINDALNAAAFAALLERYGQLHAVAAEYVNHLADAGKAPSTIDRALAALAVAHRAAGAGRLATDTARAVLRTHRQDSADAGRKVRKAKPLVVTNLRAMVDTLDTSKLAGVRDRAVLVLGFALGARRSEIAAVNIEDLDFNTDGIEVTIRRSKTDQDAAGRKVHLPHGTNAHTCPVRTARAWLAELAERDVTSGALFRRIDKHGQLGRAPHGRGSADGRITGQAVDIIIKRTALAAGLDAASAYSGHSLRRGFATEARRAGHDQIRIGRHGGWKDGSTTLAGYMEDVDRVTSNALTGVGL</sequence>
<dbReference type="AlphaFoldDB" id="A0A246RJ10"/>
<dbReference type="InterPro" id="IPR013762">
    <property type="entry name" value="Integrase-like_cat_sf"/>
</dbReference>
<proteinExistence type="predicted"/>
<dbReference type="InterPro" id="IPR044068">
    <property type="entry name" value="CB"/>
</dbReference>
<evidence type="ECO:0000259" key="4">
    <source>
        <dbReference type="PROSITE" id="PS51898"/>
    </source>
</evidence>
<dbReference type="EMBL" id="MZMV01000033">
    <property type="protein sequence ID" value="OWV04719.1"/>
    <property type="molecule type" value="Genomic_DNA"/>
</dbReference>
<dbReference type="GO" id="GO:0006310">
    <property type="term" value="P:DNA recombination"/>
    <property type="evidence" value="ECO:0007669"/>
    <property type="project" value="UniProtKB-KW"/>
</dbReference>
<keyword evidence="2" id="KW-0233">DNA recombination</keyword>
<keyword evidence="7" id="KW-1185">Reference proteome</keyword>
<dbReference type="GO" id="GO:0003677">
    <property type="term" value="F:DNA binding"/>
    <property type="evidence" value="ECO:0007669"/>
    <property type="project" value="UniProtKB-UniRule"/>
</dbReference>
<dbReference type="InterPro" id="IPR011010">
    <property type="entry name" value="DNA_brk_join_enz"/>
</dbReference>
<dbReference type="InterPro" id="IPR052925">
    <property type="entry name" value="Phage_Integrase-like_Recomb"/>
</dbReference>
<keyword evidence="1 3" id="KW-0238">DNA-binding</keyword>
<evidence type="ECO:0000256" key="1">
    <source>
        <dbReference type="ARBA" id="ARBA00023125"/>
    </source>
</evidence>
<reference evidence="6 7" key="1">
    <citation type="submission" date="2017-03" db="EMBL/GenBank/DDBJ databases">
        <title>Whole genome sequence of Micromonospora wenchangensis, isolated from mangrove soil.</title>
        <authorList>
            <person name="Yang H."/>
        </authorList>
    </citation>
    <scope>NUCLEOTIDE SEQUENCE [LARGE SCALE GENOMIC DNA]</scope>
    <source>
        <strain evidence="6 7">CCTCC AA 2012002</strain>
    </source>
</reference>
<dbReference type="SUPFAM" id="SSF56349">
    <property type="entry name" value="DNA breaking-rejoining enzymes"/>
    <property type="match status" value="1"/>
</dbReference>
<protein>
    <recommendedName>
        <fullName evidence="8">Integrase</fullName>
    </recommendedName>
</protein>
<organism evidence="6 7">
    <name type="scientific">Micromonospora wenchangensis</name>
    <dbReference type="NCBI Taxonomy" id="1185415"/>
    <lineage>
        <taxon>Bacteria</taxon>
        <taxon>Bacillati</taxon>
        <taxon>Actinomycetota</taxon>
        <taxon>Actinomycetes</taxon>
        <taxon>Micromonosporales</taxon>
        <taxon>Micromonosporaceae</taxon>
        <taxon>Micromonospora</taxon>
    </lineage>
</organism>
<dbReference type="PANTHER" id="PTHR34605">
    <property type="entry name" value="PHAGE_INTEGRASE DOMAIN-CONTAINING PROTEIN"/>
    <property type="match status" value="1"/>
</dbReference>
<dbReference type="SUPFAM" id="SSF47823">
    <property type="entry name" value="lambda integrase-like, N-terminal domain"/>
    <property type="match status" value="1"/>
</dbReference>
<dbReference type="Pfam" id="PF00589">
    <property type="entry name" value="Phage_integrase"/>
    <property type="match status" value="1"/>
</dbReference>
<accession>A0A246RJ10</accession>
<evidence type="ECO:0000313" key="6">
    <source>
        <dbReference type="EMBL" id="OWV04719.1"/>
    </source>
</evidence>
<dbReference type="Gene3D" id="1.10.150.130">
    <property type="match status" value="1"/>
</dbReference>
<dbReference type="Gene3D" id="1.10.443.10">
    <property type="entry name" value="Intergrase catalytic core"/>
    <property type="match status" value="1"/>
</dbReference>
<dbReference type="GO" id="GO:0015074">
    <property type="term" value="P:DNA integration"/>
    <property type="evidence" value="ECO:0007669"/>
    <property type="project" value="InterPro"/>
</dbReference>
<dbReference type="PROSITE" id="PS51900">
    <property type="entry name" value="CB"/>
    <property type="match status" value="1"/>
</dbReference>
<dbReference type="Proteomes" id="UP000197174">
    <property type="component" value="Unassembled WGS sequence"/>
</dbReference>